<keyword evidence="6" id="KW-1185">Reference proteome</keyword>
<evidence type="ECO:0000259" key="4">
    <source>
        <dbReference type="Pfam" id="PF01420"/>
    </source>
</evidence>
<dbReference type="GO" id="GO:0003677">
    <property type="term" value="F:DNA binding"/>
    <property type="evidence" value="ECO:0007669"/>
    <property type="project" value="UniProtKB-KW"/>
</dbReference>
<evidence type="ECO:0000313" key="6">
    <source>
        <dbReference type="Proteomes" id="UP000020492"/>
    </source>
</evidence>
<dbReference type="Gene3D" id="1.10.287.1120">
    <property type="entry name" value="Bipartite methylase S protein"/>
    <property type="match status" value="1"/>
</dbReference>
<evidence type="ECO:0000313" key="5">
    <source>
        <dbReference type="EMBL" id="EYB67862.1"/>
    </source>
</evidence>
<dbReference type="Gene3D" id="3.90.220.20">
    <property type="entry name" value="DNA methylase specificity domains"/>
    <property type="match status" value="2"/>
</dbReference>
<reference evidence="5 6" key="1">
    <citation type="submission" date="2014-03" db="EMBL/GenBank/DDBJ databases">
        <title>Draft genome sequence of Deinococcus phoenicis 1P10ME.</title>
        <authorList>
            <person name="Stepanov V.G."/>
            <person name="Vaishampayan P."/>
            <person name="Venkateswaran K."/>
            <person name="Fox G.E."/>
        </authorList>
    </citation>
    <scope>NUCLEOTIDE SEQUENCE [LARGE SCALE GENOMIC DNA]</scope>
    <source>
        <strain evidence="5 6">1P10ME</strain>
    </source>
</reference>
<evidence type="ECO:0000256" key="3">
    <source>
        <dbReference type="ARBA" id="ARBA00023125"/>
    </source>
</evidence>
<evidence type="ECO:0000256" key="1">
    <source>
        <dbReference type="ARBA" id="ARBA00010923"/>
    </source>
</evidence>
<keyword evidence="2" id="KW-0680">Restriction system</keyword>
<protein>
    <recommendedName>
        <fullName evidence="4">Type I restriction modification DNA specificity domain-containing protein</fullName>
    </recommendedName>
</protein>
<dbReference type="EMBL" id="JHAC01000032">
    <property type="protein sequence ID" value="EYB67862.1"/>
    <property type="molecule type" value="Genomic_DNA"/>
</dbReference>
<dbReference type="eggNOG" id="COG0732">
    <property type="taxonomic scope" value="Bacteria"/>
</dbReference>
<name>A0A016QPN7_9DEIO</name>
<comment type="similarity">
    <text evidence="1">Belongs to the type-I restriction system S methylase family.</text>
</comment>
<organism evidence="5 6">
    <name type="scientific">Deinococcus phoenicis</name>
    <dbReference type="NCBI Taxonomy" id="1476583"/>
    <lineage>
        <taxon>Bacteria</taxon>
        <taxon>Thermotogati</taxon>
        <taxon>Deinococcota</taxon>
        <taxon>Deinococci</taxon>
        <taxon>Deinococcales</taxon>
        <taxon>Deinococcaceae</taxon>
        <taxon>Deinococcus</taxon>
    </lineage>
</organism>
<accession>A0A016QPN7</accession>
<dbReference type="Pfam" id="PF01420">
    <property type="entry name" value="Methylase_S"/>
    <property type="match status" value="1"/>
</dbReference>
<feature type="domain" description="Type I restriction modification DNA specificity" evidence="4">
    <location>
        <begin position="5"/>
        <end position="60"/>
    </location>
</feature>
<dbReference type="STRING" id="1476583.DEIPH_ctg032orf0118"/>
<dbReference type="InterPro" id="IPR044946">
    <property type="entry name" value="Restrct_endonuc_typeI_TRD_sf"/>
</dbReference>
<dbReference type="InterPro" id="IPR052021">
    <property type="entry name" value="Type-I_RS_S_subunit"/>
</dbReference>
<gene>
    <name evidence="5" type="ORF">DEIPH_ctg032orf0118</name>
</gene>
<dbReference type="PANTHER" id="PTHR30408:SF13">
    <property type="entry name" value="TYPE I RESTRICTION ENZYME HINDI SPECIFICITY SUBUNIT"/>
    <property type="match status" value="1"/>
</dbReference>
<dbReference type="InterPro" id="IPR000055">
    <property type="entry name" value="Restrct_endonuc_typeI_TRD"/>
</dbReference>
<sequence>MYKEFIQKHMGGAAQPNANAQVLTSFPLRLPPLPTQRKIAAILSAYDDLIENNTRRVRVLEEMARALYREWFVEFRFPGYEGAEFVEDEQGRRPKGWEWGTFRDAAVVFSTSLNPGNFPEEEFEHFSLPAFDAGQLPALENGSEIKSNKNRIPKDCVLLPKLNPKIPRVWLPPASKGGRQIASTEFLPLLPSEAIPSTGSTVCVRLRNFWSVWL</sequence>
<dbReference type="SUPFAM" id="SSF116734">
    <property type="entry name" value="DNA methylase specificity domain"/>
    <property type="match status" value="1"/>
</dbReference>
<evidence type="ECO:0000256" key="2">
    <source>
        <dbReference type="ARBA" id="ARBA00022747"/>
    </source>
</evidence>
<dbReference type="PANTHER" id="PTHR30408">
    <property type="entry name" value="TYPE-1 RESTRICTION ENZYME ECOKI SPECIFICITY PROTEIN"/>
    <property type="match status" value="1"/>
</dbReference>
<dbReference type="Proteomes" id="UP000020492">
    <property type="component" value="Unassembled WGS sequence"/>
</dbReference>
<dbReference type="GO" id="GO:0009307">
    <property type="term" value="P:DNA restriction-modification system"/>
    <property type="evidence" value="ECO:0007669"/>
    <property type="project" value="UniProtKB-KW"/>
</dbReference>
<keyword evidence="3" id="KW-0238">DNA-binding</keyword>
<dbReference type="REBASE" id="86502">
    <property type="entry name" value="S.Dph27173ORF119P"/>
</dbReference>
<dbReference type="PATRIC" id="fig|1476583.3.peg.2164"/>
<comment type="caution">
    <text evidence="5">The sequence shown here is derived from an EMBL/GenBank/DDBJ whole genome shotgun (WGS) entry which is preliminary data.</text>
</comment>
<dbReference type="AlphaFoldDB" id="A0A016QPN7"/>
<proteinExistence type="inferred from homology"/>